<evidence type="ECO:0000313" key="8">
    <source>
        <dbReference type="EMBL" id="CDR27723.1"/>
    </source>
</evidence>
<evidence type="ECO:0000256" key="5">
    <source>
        <dbReference type="ARBA" id="ARBA00023244"/>
    </source>
</evidence>
<dbReference type="PANTHER" id="PTHR45790">
    <property type="entry name" value="SIROHEME SYNTHASE-RELATED"/>
    <property type="match status" value="1"/>
</dbReference>
<dbReference type="InterPro" id="IPR014776">
    <property type="entry name" value="4pyrrole_Mease_sub2"/>
</dbReference>
<evidence type="ECO:0000313" key="9">
    <source>
        <dbReference type="Proteomes" id="UP000044616"/>
    </source>
</evidence>
<keyword evidence="2 6" id="KW-0489">Methyltransferase</keyword>
<evidence type="ECO:0000259" key="7">
    <source>
        <dbReference type="Pfam" id="PF00590"/>
    </source>
</evidence>
<dbReference type="NCBIfam" id="NF004790">
    <property type="entry name" value="PRK06136.1"/>
    <property type="match status" value="1"/>
</dbReference>
<dbReference type="SUPFAM" id="SSF53790">
    <property type="entry name" value="Tetrapyrrole methylase"/>
    <property type="match status" value="1"/>
</dbReference>
<dbReference type="NCBIfam" id="TIGR01469">
    <property type="entry name" value="cobA_cysG_Cterm"/>
    <property type="match status" value="1"/>
</dbReference>
<dbReference type="InterPro" id="IPR000878">
    <property type="entry name" value="4pyrrol_Mease"/>
</dbReference>
<dbReference type="FunFam" id="3.40.1010.10:FF:000001">
    <property type="entry name" value="Siroheme synthase"/>
    <property type="match status" value="1"/>
</dbReference>
<feature type="domain" description="Tetrapyrrole methylase" evidence="7">
    <location>
        <begin position="8"/>
        <end position="217"/>
    </location>
</feature>
<evidence type="ECO:0000256" key="1">
    <source>
        <dbReference type="ARBA" id="ARBA00012162"/>
    </source>
</evidence>
<dbReference type="Proteomes" id="UP000044616">
    <property type="component" value="Unassembled WGS sequence"/>
</dbReference>
<dbReference type="GO" id="GO:0019354">
    <property type="term" value="P:siroheme biosynthetic process"/>
    <property type="evidence" value="ECO:0007669"/>
    <property type="project" value="InterPro"/>
</dbReference>
<accession>A0A077VIK7</accession>
<evidence type="ECO:0000256" key="6">
    <source>
        <dbReference type="RuleBase" id="RU003960"/>
    </source>
</evidence>
<dbReference type="CDD" id="cd11642">
    <property type="entry name" value="SUMT"/>
    <property type="match status" value="1"/>
</dbReference>
<dbReference type="Pfam" id="PF00590">
    <property type="entry name" value="TP_methylase"/>
    <property type="match status" value="1"/>
</dbReference>
<dbReference type="EC" id="2.1.1.107" evidence="1"/>
<sequence length="325" mass="35925">MSVDGYGKVYLIGAGPGNPNYLTKKAERLLREADVILYDRLVNPLILQYAKPTTEIIDVGKKPYAKHIQQEKINDCIVEAARRYNKVVRLKGGDPAIFGRVQEEVDTLNKFNIAFEIVPGVTSASAAVATMQTGLTMRAVAKSVTFSTGHFKDSEENEVDVNALVNGGTLAIYMGVKRLGKIIAQIQQYTDIDYPIAIVFQASCFNEFVVRGRLSNILKKLQHYSIDAKPGICIVGDVVGYTKNAHATSNPTQQFYVVSGSKHDALMLCEDLYEKGYGCIVNPSDTSNGPYHPSQHAYYDAFIKQQENVAYISADCEHTITELMH</sequence>
<keyword evidence="3 6" id="KW-0808">Transferase</keyword>
<dbReference type="Gene3D" id="3.30.950.10">
    <property type="entry name" value="Methyltransferase, Cobalt-precorrin-4 Transmethylase, Domain 2"/>
    <property type="match status" value="1"/>
</dbReference>
<name>A0A077VIK7_9STAP</name>
<dbReference type="InterPro" id="IPR006366">
    <property type="entry name" value="CobA/CysG_C"/>
</dbReference>
<dbReference type="RefSeq" id="WP_047529894.1">
    <property type="nucleotide sequence ID" value="NZ_CCEH01000005.1"/>
</dbReference>
<keyword evidence="4" id="KW-0949">S-adenosyl-L-methionine</keyword>
<dbReference type="GO" id="GO:0032259">
    <property type="term" value="P:methylation"/>
    <property type="evidence" value="ECO:0007669"/>
    <property type="project" value="UniProtKB-KW"/>
</dbReference>
<reference evidence="8 9" key="1">
    <citation type="submission" date="2014-05" db="EMBL/GenBank/DDBJ databases">
        <authorList>
            <person name="Aslett A.Martin."/>
            <person name="De Silva Nishadi"/>
        </authorList>
    </citation>
    <scope>NUCLEOTIDE SEQUENCE [LARGE SCALE GENOMIC DNA]</scope>
</reference>
<evidence type="ECO:0000256" key="2">
    <source>
        <dbReference type="ARBA" id="ARBA00022603"/>
    </source>
</evidence>
<dbReference type="PANTHER" id="PTHR45790:SF3">
    <property type="entry name" value="S-ADENOSYL-L-METHIONINE-DEPENDENT UROPORPHYRINOGEN III METHYLTRANSFERASE, CHLOROPLASTIC"/>
    <property type="match status" value="1"/>
</dbReference>
<dbReference type="Gene3D" id="3.40.1010.10">
    <property type="entry name" value="Cobalt-precorrin-4 Transmethylase, Domain 1"/>
    <property type="match status" value="1"/>
</dbReference>
<keyword evidence="5" id="KW-0627">Porphyrin biosynthesis</keyword>
<dbReference type="GO" id="GO:0004851">
    <property type="term" value="F:uroporphyrin-III C-methyltransferase activity"/>
    <property type="evidence" value="ECO:0007669"/>
    <property type="project" value="UniProtKB-EC"/>
</dbReference>
<dbReference type="InterPro" id="IPR003043">
    <property type="entry name" value="Uropor_MeTrfase_CS"/>
</dbReference>
<protein>
    <recommendedName>
        <fullName evidence="1">uroporphyrinogen-III C-methyltransferase</fullName>
        <ecNumber evidence="1">2.1.1.107</ecNumber>
    </recommendedName>
</protein>
<proteinExistence type="inferred from homology"/>
<dbReference type="PROSITE" id="PS00840">
    <property type="entry name" value="SUMT_2"/>
    <property type="match status" value="1"/>
</dbReference>
<evidence type="ECO:0000256" key="3">
    <source>
        <dbReference type="ARBA" id="ARBA00022679"/>
    </source>
</evidence>
<dbReference type="InterPro" id="IPR050161">
    <property type="entry name" value="Siro_Cobalamin_biosynth"/>
</dbReference>
<comment type="similarity">
    <text evidence="6">Belongs to the precorrin methyltransferase family.</text>
</comment>
<gene>
    <name evidence="8" type="primary">nasF</name>
    <name evidence="8" type="ORF">ERS140147_00833</name>
</gene>
<dbReference type="AlphaFoldDB" id="A0A077VIK7"/>
<dbReference type="InterPro" id="IPR035996">
    <property type="entry name" value="4pyrrol_Methylase_sf"/>
</dbReference>
<organism evidence="8 9">
    <name type="scientific">Staphylococcus schweitzeri</name>
    <dbReference type="NCBI Taxonomy" id="1654388"/>
    <lineage>
        <taxon>Bacteria</taxon>
        <taxon>Bacillati</taxon>
        <taxon>Bacillota</taxon>
        <taxon>Bacilli</taxon>
        <taxon>Bacillales</taxon>
        <taxon>Staphylococcaceae</taxon>
        <taxon>Staphylococcus</taxon>
    </lineage>
</organism>
<dbReference type="InterPro" id="IPR014777">
    <property type="entry name" value="4pyrrole_Mease_sub1"/>
</dbReference>
<dbReference type="EMBL" id="CCEH01000005">
    <property type="protein sequence ID" value="CDR27723.1"/>
    <property type="molecule type" value="Genomic_DNA"/>
</dbReference>
<evidence type="ECO:0000256" key="4">
    <source>
        <dbReference type="ARBA" id="ARBA00022691"/>
    </source>
</evidence>